<comment type="caution">
    <text evidence="2">The sequence shown here is derived from an EMBL/GenBank/DDBJ whole genome shotgun (WGS) entry which is preliminary data.</text>
</comment>
<reference evidence="2 3" key="1">
    <citation type="journal article" date="2020" name="BMC Genomics">
        <title>Intraspecific diversification of the crop wild relative Brassica cretica Lam. using demographic model selection.</title>
        <authorList>
            <person name="Kioukis A."/>
            <person name="Michalopoulou V.A."/>
            <person name="Briers L."/>
            <person name="Pirintsos S."/>
            <person name="Studholme D.J."/>
            <person name="Pavlidis P."/>
            <person name="Sarris P.F."/>
        </authorList>
    </citation>
    <scope>NUCLEOTIDE SEQUENCE [LARGE SCALE GENOMIC DNA]</scope>
    <source>
        <strain evidence="3">cv. PFS-1207/04</strain>
    </source>
</reference>
<evidence type="ECO:0000313" key="2">
    <source>
        <dbReference type="EMBL" id="KAF3595780.1"/>
    </source>
</evidence>
<feature type="region of interest" description="Disordered" evidence="1">
    <location>
        <begin position="193"/>
        <end position="239"/>
    </location>
</feature>
<keyword evidence="3" id="KW-1185">Reference proteome</keyword>
<evidence type="ECO:0000313" key="3">
    <source>
        <dbReference type="Proteomes" id="UP000266723"/>
    </source>
</evidence>
<protein>
    <submittedName>
        <fullName evidence="2">Uncharacterized protein</fullName>
    </submittedName>
</protein>
<accession>A0ABQ7EHG9</accession>
<gene>
    <name evidence="2" type="ORF">DY000_02026496</name>
</gene>
<organism evidence="2 3">
    <name type="scientific">Brassica cretica</name>
    <name type="common">Mustard</name>
    <dbReference type="NCBI Taxonomy" id="69181"/>
    <lineage>
        <taxon>Eukaryota</taxon>
        <taxon>Viridiplantae</taxon>
        <taxon>Streptophyta</taxon>
        <taxon>Embryophyta</taxon>
        <taxon>Tracheophyta</taxon>
        <taxon>Spermatophyta</taxon>
        <taxon>Magnoliopsida</taxon>
        <taxon>eudicotyledons</taxon>
        <taxon>Gunneridae</taxon>
        <taxon>Pentapetalae</taxon>
        <taxon>rosids</taxon>
        <taxon>malvids</taxon>
        <taxon>Brassicales</taxon>
        <taxon>Brassicaceae</taxon>
        <taxon>Brassiceae</taxon>
        <taxon>Brassica</taxon>
    </lineage>
</organism>
<feature type="compositionally biased region" description="Polar residues" evidence="1">
    <location>
        <begin position="209"/>
        <end position="227"/>
    </location>
</feature>
<dbReference type="Proteomes" id="UP000266723">
    <property type="component" value="Unassembled WGS sequence"/>
</dbReference>
<dbReference type="EMBL" id="QGKV02000299">
    <property type="protein sequence ID" value="KAF3595780.1"/>
    <property type="molecule type" value="Genomic_DNA"/>
</dbReference>
<name>A0ABQ7EHG9_BRACR</name>
<proteinExistence type="predicted"/>
<evidence type="ECO:0000256" key="1">
    <source>
        <dbReference type="SAM" id="MobiDB-lite"/>
    </source>
</evidence>
<sequence length="411" mass="44898">MVQFVIVQESEGLSLNGIMVTGSNMWRRVKLRTTKRRYPREKLSQTRIPRRFRWISPASATLFLPPPSEAAMLLSMAMMVTTPPSCIRSPPDPPLSSSCLNVSFEGLSPVIPPEPPDPPDVTLLPMLLSSHCSSAHHVPFRAGFHHDVAVSSTLPLVPVASPLGVRNAGASQLEGGLTGSGRSHLFDYMHRQPDLIPATPRPPGRVTTGRETSSPLRSRASPIQSPQEARPSENPDSSSFIQSLFESDDWQFGVCSAKPSWFLHGNAGTRSSCLNSLLIVALEVLVKPHYIFNVVDIVIYSLLDSHSPSILVNAKSSQLGLCFLYGHGASHQKLLSVIIPTVAYRCINVVFDYQFALGKKMKFLHGTLYTAELDSPLESSIFQCFVMLFIIIPPSSMAPGSSTLIVNFVAL</sequence>